<dbReference type="OrthoDB" id="6238433at2"/>
<reference evidence="1 2" key="1">
    <citation type="submission" date="2019-07" db="EMBL/GenBank/DDBJ databases">
        <authorList>
            <person name="Yang M."/>
            <person name="Zhao D."/>
            <person name="Xiang H."/>
        </authorList>
    </citation>
    <scope>NUCLEOTIDE SEQUENCE [LARGE SCALE GENOMIC DNA]</scope>
    <source>
        <strain evidence="1 2">IM1326</strain>
    </source>
</reference>
<gene>
    <name evidence="1" type="ORF">FM042_07670</name>
</gene>
<organism evidence="1 2">
    <name type="scientific">Aliidiomarina halalkaliphila</name>
    <dbReference type="NCBI Taxonomy" id="2593535"/>
    <lineage>
        <taxon>Bacteria</taxon>
        <taxon>Pseudomonadati</taxon>
        <taxon>Pseudomonadota</taxon>
        <taxon>Gammaproteobacteria</taxon>
        <taxon>Alteromonadales</taxon>
        <taxon>Idiomarinaceae</taxon>
        <taxon>Aliidiomarina</taxon>
    </lineage>
</organism>
<name>A0A552X1D3_9GAMM</name>
<dbReference type="Proteomes" id="UP000320359">
    <property type="component" value="Unassembled WGS sequence"/>
</dbReference>
<comment type="caution">
    <text evidence="1">The sequence shown here is derived from an EMBL/GenBank/DDBJ whole genome shotgun (WGS) entry which is preliminary data.</text>
</comment>
<dbReference type="EMBL" id="VJWL01000002">
    <property type="protein sequence ID" value="TRW48852.1"/>
    <property type="molecule type" value="Genomic_DNA"/>
</dbReference>
<sequence>MSKFMHWTYIAIISVLAIVLWQTRSDLDSLERQLAIATTPVVIEDATPAEPAASRDRQVYYLEALVEELEAENRALTLLITQRSDANGEMNDHDYDAMLAADEDYDDVVRQEDVAQEIGEDSTPPTPRVMDQMNLEVRFSEEEVDPDWAYVSETSLRDLFITLEGLRFYQLDSADCRSSLCRLVVTPLEDDRPFNSRLFSSEIRNMEGFGDQVMMMVIERQDEPQVEIYIDRSGG</sequence>
<accession>A0A552X1D3</accession>
<dbReference type="AlphaFoldDB" id="A0A552X1D3"/>
<evidence type="ECO:0000313" key="2">
    <source>
        <dbReference type="Proteomes" id="UP000320359"/>
    </source>
</evidence>
<evidence type="ECO:0000313" key="1">
    <source>
        <dbReference type="EMBL" id="TRW48852.1"/>
    </source>
</evidence>
<keyword evidence="2" id="KW-1185">Reference proteome</keyword>
<dbReference type="RefSeq" id="WP_143235838.1">
    <property type="nucleotide sequence ID" value="NZ_VJWL01000002.1"/>
</dbReference>
<proteinExistence type="predicted"/>
<protein>
    <submittedName>
        <fullName evidence="1">Uncharacterized protein</fullName>
    </submittedName>
</protein>